<sequence>MTDYSMPGMTRFELLQKIKSSSKLREIPIVIMSSENMLARIDRCLEEGAEDFLVIRTKDHPLMGICIQGSPLQRVLNYGRTLFEP</sequence>
<feature type="modified residue" description="4-aspartylphosphate" evidence="4">
    <location>
        <position position="3"/>
    </location>
</feature>
<dbReference type="GO" id="GO:0000160">
    <property type="term" value="P:phosphorelay signal transduction system"/>
    <property type="evidence" value="ECO:0007669"/>
    <property type="project" value="UniProtKB-KW"/>
</dbReference>
<protein>
    <submittedName>
        <fullName evidence="6">Arsenicals resistance</fullName>
    </submittedName>
</protein>
<reference evidence="7" key="1">
    <citation type="journal article" date="2024" name="IScience">
        <title>Strigolactones Initiate the Formation of Haustorium-like Structures in Castilleja.</title>
        <authorList>
            <person name="Buerger M."/>
            <person name="Peterson D."/>
            <person name="Chory J."/>
        </authorList>
    </citation>
    <scope>NUCLEOTIDE SEQUENCE [LARGE SCALE GENOMIC DNA]</scope>
</reference>
<dbReference type="InterPro" id="IPR011006">
    <property type="entry name" value="CheY-like_superfamily"/>
</dbReference>
<dbReference type="EMBL" id="JAVIJP010000016">
    <property type="protein sequence ID" value="KAL3642207.1"/>
    <property type="molecule type" value="Genomic_DNA"/>
</dbReference>
<keyword evidence="2" id="KW-0805">Transcription regulation</keyword>
<keyword evidence="3" id="KW-0804">Transcription</keyword>
<dbReference type="PROSITE" id="PS50110">
    <property type="entry name" value="RESPONSE_REGULATORY"/>
    <property type="match status" value="1"/>
</dbReference>
<proteinExistence type="predicted"/>
<gene>
    <name evidence="6" type="primary">ARR3_2</name>
    <name evidence="6" type="ORF">CASFOL_013022</name>
</gene>
<evidence type="ECO:0000256" key="1">
    <source>
        <dbReference type="ARBA" id="ARBA00023012"/>
    </source>
</evidence>
<evidence type="ECO:0000259" key="5">
    <source>
        <dbReference type="PROSITE" id="PS50110"/>
    </source>
</evidence>
<keyword evidence="1" id="KW-0902">Two-component regulatory system</keyword>
<dbReference type="AlphaFoldDB" id="A0ABD3DJH8"/>
<evidence type="ECO:0000313" key="7">
    <source>
        <dbReference type="Proteomes" id="UP001632038"/>
    </source>
</evidence>
<feature type="domain" description="Response regulatory" evidence="5">
    <location>
        <begin position="1"/>
        <end position="70"/>
    </location>
</feature>
<dbReference type="Pfam" id="PF00072">
    <property type="entry name" value="Response_reg"/>
    <property type="match status" value="1"/>
</dbReference>
<organism evidence="6 7">
    <name type="scientific">Castilleja foliolosa</name>
    <dbReference type="NCBI Taxonomy" id="1961234"/>
    <lineage>
        <taxon>Eukaryota</taxon>
        <taxon>Viridiplantae</taxon>
        <taxon>Streptophyta</taxon>
        <taxon>Embryophyta</taxon>
        <taxon>Tracheophyta</taxon>
        <taxon>Spermatophyta</taxon>
        <taxon>Magnoliopsida</taxon>
        <taxon>eudicotyledons</taxon>
        <taxon>Gunneridae</taxon>
        <taxon>Pentapetalae</taxon>
        <taxon>asterids</taxon>
        <taxon>lamiids</taxon>
        <taxon>Lamiales</taxon>
        <taxon>Orobanchaceae</taxon>
        <taxon>Pedicularideae</taxon>
        <taxon>Castillejinae</taxon>
        <taxon>Castilleja</taxon>
    </lineage>
</organism>
<evidence type="ECO:0000256" key="3">
    <source>
        <dbReference type="ARBA" id="ARBA00023163"/>
    </source>
</evidence>
<dbReference type="InterPro" id="IPR001789">
    <property type="entry name" value="Sig_transdc_resp-reg_receiver"/>
</dbReference>
<evidence type="ECO:0000256" key="4">
    <source>
        <dbReference type="PROSITE-ProRule" id="PRU00169"/>
    </source>
</evidence>
<name>A0ABD3DJH8_9LAMI</name>
<dbReference type="Gene3D" id="3.40.50.2300">
    <property type="match status" value="1"/>
</dbReference>
<dbReference type="PANTHER" id="PTHR43874">
    <property type="entry name" value="TWO-COMPONENT RESPONSE REGULATOR"/>
    <property type="match status" value="1"/>
</dbReference>
<comment type="caution">
    <text evidence="6">The sequence shown here is derived from an EMBL/GenBank/DDBJ whole genome shotgun (WGS) entry which is preliminary data.</text>
</comment>
<evidence type="ECO:0000313" key="6">
    <source>
        <dbReference type="EMBL" id="KAL3642207.1"/>
    </source>
</evidence>
<dbReference type="PANTHER" id="PTHR43874:SF62">
    <property type="entry name" value="TWO-COMPONENT RESPONSE REGULATOR ARR6"/>
    <property type="match status" value="1"/>
</dbReference>
<accession>A0ABD3DJH8</accession>
<dbReference type="Proteomes" id="UP001632038">
    <property type="component" value="Unassembled WGS sequence"/>
</dbReference>
<evidence type="ECO:0000256" key="2">
    <source>
        <dbReference type="ARBA" id="ARBA00023015"/>
    </source>
</evidence>
<dbReference type="InterPro" id="IPR045279">
    <property type="entry name" value="ARR-like"/>
</dbReference>
<keyword evidence="4" id="KW-0597">Phosphoprotein</keyword>
<dbReference type="SUPFAM" id="SSF52172">
    <property type="entry name" value="CheY-like"/>
    <property type="match status" value="1"/>
</dbReference>
<keyword evidence="7" id="KW-1185">Reference proteome</keyword>